<dbReference type="PANTHER" id="PTHR35841">
    <property type="entry name" value="PHOSPHONATES-BINDING PERIPLASMIC PROTEIN"/>
    <property type="match status" value="1"/>
</dbReference>
<dbReference type="AlphaFoldDB" id="A0A0L8T2F5"/>
<gene>
    <name evidence="1" type="ORF">CA163_02175</name>
</gene>
<dbReference type="Proteomes" id="UP000214596">
    <property type="component" value="Unassembled WGS sequence"/>
</dbReference>
<dbReference type="OMA" id="DDPKAHY"/>
<accession>A0A0L8T2F5</accession>
<organism evidence="1 2">
    <name type="scientific">Vibrio parahaemolyticus</name>
    <dbReference type="NCBI Taxonomy" id="670"/>
    <lineage>
        <taxon>Bacteria</taxon>
        <taxon>Pseudomonadati</taxon>
        <taxon>Pseudomonadota</taxon>
        <taxon>Gammaproteobacteria</taxon>
        <taxon>Vibrionales</taxon>
        <taxon>Vibrionaceae</taxon>
        <taxon>Vibrio</taxon>
    </lineage>
</organism>
<dbReference type="STRING" id="670.ACZ92_17090"/>
<dbReference type="Gene3D" id="3.40.190.10">
    <property type="entry name" value="Periplasmic binding protein-like II"/>
    <property type="match status" value="2"/>
</dbReference>
<sequence>MKPACTLLLLASLSSPFLASAQPVNDLVFTVGIVSDKAKSKIKKATPFAQYVSGRLNHLGYTSGSVQVFNNYGQLAVALKNGSVQIATATPFNAVTLERESNSQVLAVRWKKGLEKYHSVFFTHQDSAIHSLADLRGKTLIFESRNSTSSFYLPAITLLNQGEKLEYLRSIDDHPTKDRIGYLFLDEHLEQSNEINLSVWVYKQRVAAGAFSNFNWNNPKDLPENMKEKLTIFHNSVEIPRDLVLASPTLSQSTQNEITSILLKMDASPEGLHALDVFQNTKRISALTPDMAASLDTVRKSVNLLPKAN</sequence>
<name>A0A0L8T2F5_VIBPH</name>
<evidence type="ECO:0000313" key="2">
    <source>
        <dbReference type="Proteomes" id="UP000214596"/>
    </source>
</evidence>
<dbReference type="SUPFAM" id="SSF53850">
    <property type="entry name" value="Periplasmic binding protein-like II"/>
    <property type="match status" value="1"/>
</dbReference>
<dbReference type="GeneID" id="1189260"/>
<evidence type="ECO:0000313" key="1">
    <source>
        <dbReference type="EMBL" id="OXE34466.1"/>
    </source>
</evidence>
<comment type="caution">
    <text evidence="1">The sequence shown here is derived from an EMBL/GenBank/DDBJ whole genome shotgun (WGS) entry which is preliminary data.</text>
</comment>
<dbReference type="Pfam" id="PF12974">
    <property type="entry name" value="Phosphonate-bd"/>
    <property type="match status" value="1"/>
</dbReference>
<protein>
    <submittedName>
        <fullName evidence="1">Alkylphosphonate ABC transporter</fullName>
    </submittedName>
</protein>
<dbReference type="EMBL" id="NIXT01000056">
    <property type="protein sequence ID" value="OXE34466.1"/>
    <property type="molecule type" value="Genomic_DNA"/>
</dbReference>
<proteinExistence type="predicted"/>
<reference evidence="1 2" key="1">
    <citation type="journal article" date="2017" name="Appl. Environ. Microbiol.">
        <title>Parallel evolution of two clades of a major Atlantic endemic Vibrio parahaemolyticus pathogen lineage by independent acquisition of related pathogenicity islands.</title>
        <authorList>
            <person name="Xu F."/>
            <person name="Gonzalez-Escalona N."/>
            <person name="Drees K.P."/>
            <person name="Sebra R.P."/>
            <person name="Cooper V.S."/>
            <person name="Jones S.H."/>
            <person name="Whistler C.A."/>
        </authorList>
    </citation>
    <scope>NUCLEOTIDE SEQUENCE [LARGE SCALE GENOMIC DNA]</scope>
    <source>
        <strain evidence="1 2">MAVP-3</strain>
    </source>
</reference>
<dbReference type="OrthoDB" id="225238at2"/>
<dbReference type="RefSeq" id="WP_005477713.1">
    <property type="nucleotide sequence ID" value="NZ_CANUHY010000009.1"/>
</dbReference>
<dbReference type="PANTHER" id="PTHR35841:SF1">
    <property type="entry name" value="PHOSPHONATES-BINDING PERIPLASMIC PROTEIN"/>
    <property type="match status" value="1"/>
</dbReference>